<dbReference type="InterPro" id="IPR016024">
    <property type="entry name" value="ARM-type_fold"/>
</dbReference>
<accession>A0A0M0K674</accession>
<dbReference type="AlphaFoldDB" id="A0A0M0K674"/>
<organism evidence="2 3">
    <name type="scientific">Chrysochromulina tobinii</name>
    <dbReference type="NCBI Taxonomy" id="1460289"/>
    <lineage>
        <taxon>Eukaryota</taxon>
        <taxon>Haptista</taxon>
        <taxon>Haptophyta</taxon>
        <taxon>Prymnesiophyceae</taxon>
        <taxon>Prymnesiales</taxon>
        <taxon>Chrysochromulinaceae</taxon>
        <taxon>Chrysochromulina</taxon>
    </lineage>
</organism>
<dbReference type="InterPro" id="IPR011989">
    <property type="entry name" value="ARM-like"/>
</dbReference>
<name>A0A0M0K674_9EUKA</name>
<comment type="caution">
    <text evidence="2">The sequence shown here is derived from an EMBL/GenBank/DDBJ whole genome shotgun (WGS) entry which is preliminary data.</text>
</comment>
<feature type="repeat" description="ARM" evidence="1">
    <location>
        <begin position="489"/>
        <end position="517"/>
    </location>
</feature>
<dbReference type="Gene3D" id="1.25.10.10">
    <property type="entry name" value="Leucine-rich Repeat Variant"/>
    <property type="match status" value="2"/>
</dbReference>
<dbReference type="PROSITE" id="PS50176">
    <property type="entry name" value="ARM_REPEAT"/>
    <property type="match status" value="1"/>
</dbReference>
<gene>
    <name evidence="2" type="ORF">Ctob_009830</name>
</gene>
<evidence type="ECO:0000256" key="1">
    <source>
        <dbReference type="PROSITE-ProRule" id="PRU00259"/>
    </source>
</evidence>
<sequence>MVLARDEAVLMAQLANGLAAAAAAEAADVEAIKLEAIKSEAAEAEAIKAEATEAEAIKTEAAKAEAIQAEAAAVAEMAAWDSVAVEKAAAQKVAAEKAASDAAEAEATTTPSAVAMTSDALRWSPEIEMASGKELASSWTPQQVASARRTSVLADRLVAAFNDAEDDDLRIIALNSLYEAAHDAYGADAAATAAAVRKGGAIDGLTKCIESNSAELQQLSLALLGNLLTDAFDASARLSLALFVESGGLIVLLRVLHAEHPLVVFTLAALQNVTSLGSRQICLKVRELGFEKELIVLKKALKDEDETVSDYITAVLSNLRLLAPDTATVDSDPALEEAIRMRRLKSVAKTIKSLNAATMMQRLGRRWIRRHRAKQANKAKAAEAAAADGKVAAGAEAAVEAETIAEQDAAQLSNGEEAFAEATSDAPAMSGALAAVAAAFGLPALLAVLRKKSSSDEDQGGALRQLAQVVNDSYDSEAVALCEYLRAAGGVKLIVRLLRSPIPTVHQMAIMLVGNLASLAVDPHATKSKDVLKAEGAFSLLLPYMFSEDDMTLAYTLGALQNVCTEIEYVEQLEKAGGLERLQALIERKDRQLESFVRGCLSNVRTTKF</sequence>
<reference evidence="3" key="1">
    <citation type="journal article" date="2015" name="PLoS Genet.">
        <title>Genome Sequence and Transcriptome Analyses of Chrysochromulina tobin: Metabolic Tools for Enhanced Algal Fitness in the Prominent Order Prymnesiales (Haptophyceae).</title>
        <authorList>
            <person name="Hovde B.T."/>
            <person name="Deodato C.R."/>
            <person name="Hunsperger H.M."/>
            <person name="Ryken S.A."/>
            <person name="Yost W."/>
            <person name="Jha R.K."/>
            <person name="Patterson J."/>
            <person name="Monnat R.J. Jr."/>
            <person name="Barlow S.B."/>
            <person name="Starkenburg S.R."/>
            <person name="Cattolico R.A."/>
        </authorList>
    </citation>
    <scope>NUCLEOTIDE SEQUENCE</scope>
    <source>
        <strain evidence="3">CCMP291</strain>
    </source>
</reference>
<dbReference type="Proteomes" id="UP000037460">
    <property type="component" value="Unassembled WGS sequence"/>
</dbReference>
<keyword evidence="3" id="KW-1185">Reference proteome</keyword>
<dbReference type="InterPro" id="IPR000225">
    <property type="entry name" value="Armadillo"/>
</dbReference>
<dbReference type="SMART" id="SM00185">
    <property type="entry name" value="ARM"/>
    <property type="match status" value="4"/>
</dbReference>
<proteinExistence type="predicted"/>
<dbReference type="EMBL" id="JWZX01001250">
    <property type="protein sequence ID" value="KOO34371.1"/>
    <property type="molecule type" value="Genomic_DNA"/>
</dbReference>
<protein>
    <submittedName>
        <fullName evidence="2">Uncharacterized protein</fullName>
    </submittedName>
</protein>
<dbReference type="SUPFAM" id="SSF48371">
    <property type="entry name" value="ARM repeat"/>
    <property type="match status" value="1"/>
</dbReference>
<evidence type="ECO:0000313" key="2">
    <source>
        <dbReference type="EMBL" id="KOO34371.1"/>
    </source>
</evidence>
<evidence type="ECO:0000313" key="3">
    <source>
        <dbReference type="Proteomes" id="UP000037460"/>
    </source>
</evidence>